<dbReference type="GO" id="GO:0003676">
    <property type="term" value="F:nucleic acid binding"/>
    <property type="evidence" value="ECO:0007669"/>
    <property type="project" value="InterPro"/>
</dbReference>
<evidence type="ECO:0008006" key="3">
    <source>
        <dbReference type="Google" id="ProtNLM"/>
    </source>
</evidence>
<organism evidence="1 2">
    <name type="scientific">Chenopodium quinoa</name>
    <name type="common">Quinoa</name>
    <dbReference type="NCBI Taxonomy" id="63459"/>
    <lineage>
        <taxon>Eukaryota</taxon>
        <taxon>Viridiplantae</taxon>
        <taxon>Streptophyta</taxon>
        <taxon>Embryophyta</taxon>
        <taxon>Tracheophyta</taxon>
        <taxon>Spermatophyta</taxon>
        <taxon>Magnoliopsida</taxon>
        <taxon>eudicotyledons</taxon>
        <taxon>Gunneridae</taxon>
        <taxon>Pentapetalae</taxon>
        <taxon>Caryophyllales</taxon>
        <taxon>Chenopodiaceae</taxon>
        <taxon>Chenopodioideae</taxon>
        <taxon>Atripliceae</taxon>
        <taxon>Chenopodium</taxon>
    </lineage>
</organism>
<sequence length="486" mass="55483">MENKMPILKPSQDPSSPYHLHPSDNLGMKLVSDKFDGNGYGDWNSAREIWQNLEERYEASSGTVLFALEQAITEIKQDNVDPLPYYHCANCTCTIAQRLVKSQQDKRLVQFLMKLNDGFEVVRGNILLIQPLPVLLHAYRLITQEEKHKQLFKGSKAGSMYISDEAVALAVTKGRCFKLNGYYPDHKFDKNKRVAAYVQKDRHNFSTDDSGNLVIPSGFAQRFLDHMAQQKLINDHTGEASAKSANVVGKACLLSNKFSNWIIHGGASHHIYHDKDAFISWYEFTEADKHIAIPDGRKASSMKTRVLGKLKNGLYYLEESLINSQNKVLAVVVPSSQQESHTKLWQLRMGHFPISQLGMTWVFFMKYKSDVVTVFSNFVTYIKNQFSFTVKNVRSDNTQELCEGEMKSFLVQRGIQHQRSCPDTSQQNGDVERKHRHLLETSRALYFQSKLPNSFWNDYRDQIGQGSHLLGWRGTTVMQFPITGAI</sequence>
<dbReference type="PANTHER" id="PTHR42648">
    <property type="entry name" value="TRANSPOSASE, PUTATIVE-RELATED"/>
    <property type="match status" value="1"/>
</dbReference>
<evidence type="ECO:0000313" key="2">
    <source>
        <dbReference type="Proteomes" id="UP000596660"/>
    </source>
</evidence>
<accession>A0A803N1T5</accession>
<dbReference type="EnsemblPlants" id="AUR62039025-RA">
    <property type="protein sequence ID" value="AUR62039025-RA:cds"/>
    <property type="gene ID" value="AUR62039025"/>
</dbReference>
<dbReference type="PANTHER" id="PTHR42648:SF31">
    <property type="entry name" value="RNA-DIRECTED DNA POLYMERASE"/>
    <property type="match status" value="1"/>
</dbReference>
<dbReference type="Gene3D" id="3.30.420.10">
    <property type="entry name" value="Ribonuclease H-like superfamily/Ribonuclease H"/>
    <property type="match status" value="1"/>
</dbReference>
<reference evidence="1" key="2">
    <citation type="submission" date="2021-03" db="UniProtKB">
        <authorList>
            <consortium name="EnsemblPlants"/>
        </authorList>
    </citation>
    <scope>IDENTIFICATION</scope>
</reference>
<protein>
    <recommendedName>
        <fullName evidence="3">Integrase catalytic domain-containing protein</fullName>
    </recommendedName>
</protein>
<evidence type="ECO:0000313" key="1">
    <source>
        <dbReference type="EnsemblPlants" id="AUR62039025-RA:cds"/>
    </source>
</evidence>
<name>A0A803N1T5_CHEQI</name>
<dbReference type="InterPro" id="IPR039537">
    <property type="entry name" value="Retrotran_Ty1/copia-like"/>
</dbReference>
<keyword evidence="2" id="KW-1185">Reference proteome</keyword>
<dbReference type="Gramene" id="AUR62039025-RA">
    <property type="protein sequence ID" value="AUR62039025-RA:cds"/>
    <property type="gene ID" value="AUR62039025"/>
</dbReference>
<dbReference type="Proteomes" id="UP000596660">
    <property type="component" value="Unplaced"/>
</dbReference>
<proteinExistence type="predicted"/>
<dbReference type="InterPro" id="IPR036397">
    <property type="entry name" value="RNaseH_sf"/>
</dbReference>
<dbReference type="AlphaFoldDB" id="A0A803N1T5"/>
<dbReference type="InterPro" id="IPR012337">
    <property type="entry name" value="RNaseH-like_sf"/>
</dbReference>
<dbReference type="SUPFAM" id="SSF53098">
    <property type="entry name" value="Ribonuclease H-like"/>
    <property type="match status" value="1"/>
</dbReference>
<reference evidence="1" key="1">
    <citation type="journal article" date="2017" name="Nature">
        <title>The genome of Chenopodium quinoa.</title>
        <authorList>
            <person name="Jarvis D.E."/>
            <person name="Ho Y.S."/>
            <person name="Lightfoot D.J."/>
            <person name="Schmoeckel S.M."/>
            <person name="Li B."/>
            <person name="Borm T.J.A."/>
            <person name="Ohyanagi H."/>
            <person name="Mineta K."/>
            <person name="Michell C.T."/>
            <person name="Saber N."/>
            <person name="Kharbatia N.M."/>
            <person name="Rupper R.R."/>
            <person name="Sharp A.R."/>
            <person name="Dally N."/>
            <person name="Boughton B.A."/>
            <person name="Woo Y.H."/>
            <person name="Gao G."/>
            <person name="Schijlen E.G.W.M."/>
            <person name="Guo X."/>
            <person name="Momin A.A."/>
            <person name="Negrao S."/>
            <person name="Al-Babili S."/>
            <person name="Gehring C."/>
            <person name="Roessner U."/>
            <person name="Jung C."/>
            <person name="Murphy K."/>
            <person name="Arold S.T."/>
            <person name="Gojobori T."/>
            <person name="van der Linden C.G."/>
            <person name="van Loo E.N."/>
            <person name="Jellen E.N."/>
            <person name="Maughan P.J."/>
            <person name="Tester M."/>
        </authorList>
    </citation>
    <scope>NUCLEOTIDE SEQUENCE [LARGE SCALE GENOMIC DNA]</scope>
    <source>
        <strain evidence="1">cv. PI 614886</strain>
    </source>
</reference>